<keyword evidence="2" id="KW-0812">Transmembrane</keyword>
<feature type="transmembrane region" description="Helical" evidence="2">
    <location>
        <begin position="112"/>
        <end position="131"/>
    </location>
</feature>
<dbReference type="Proteomes" id="UP001501470">
    <property type="component" value="Unassembled WGS sequence"/>
</dbReference>
<accession>A0ABP4P2Z1</accession>
<keyword evidence="2" id="KW-0472">Membrane</keyword>
<evidence type="ECO:0008006" key="5">
    <source>
        <dbReference type="Google" id="ProtNLM"/>
    </source>
</evidence>
<reference evidence="4" key="1">
    <citation type="journal article" date="2019" name="Int. J. Syst. Evol. Microbiol.">
        <title>The Global Catalogue of Microorganisms (GCM) 10K type strain sequencing project: providing services to taxonomists for standard genome sequencing and annotation.</title>
        <authorList>
            <consortium name="The Broad Institute Genomics Platform"/>
            <consortium name="The Broad Institute Genome Sequencing Center for Infectious Disease"/>
            <person name="Wu L."/>
            <person name="Ma J."/>
        </authorList>
    </citation>
    <scope>NUCLEOTIDE SEQUENCE [LARGE SCALE GENOMIC DNA]</scope>
    <source>
        <strain evidence="4">JCM 15933</strain>
    </source>
</reference>
<dbReference type="EMBL" id="BAAAQD010000044">
    <property type="protein sequence ID" value="GAA1570608.1"/>
    <property type="molecule type" value="Genomic_DNA"/>
</dbReference>
<sequence length="136" mass="14777">MSEQQHLDLTESEDRDGEPSTDSYVLQSRHYEVTGAPKLDLAAETPSPDAVVRYMGETVRTSFALTIWRHLSFRFNHHQSGASTGAGEFVVACVTVLGIAAVIVVAPDWRRALVAGAVAVATAVPLAFLLIRRRSN</sequence>
<evidence type="ECO:0000313" key="4">
    <source>
        <dbReference type="Proteomes" id="UP001501470"/>
    </source>
</evidence>
<protein>
    <recommendedName>
        <fullName evidence="5">Integral membrane protein</fullName>
    </recommendedName>
</protein>
<keyword evidence="4" id="KW-1185">Reference proteome</keyword>
<evidence type="ECO:0000256" key="2">
    <source>
        <dbReference type="SAM" id="Phobius"/>
    </source>
</evidence>
<proteinExistence type="predicted"/>
<gene>
    <name evidence="3" type="ORF">GCM10009827_110610</name>
</gene>
<feature type="region of interest" description="Disordered" evidence="1">
    <location>
        <begin position="1"/>
        <end position="24"/>
    </location>
</feature>
<evidence type="ECO:0000256" key="1">
    <source>
        <dbReference type="SAM" id="MobiDB-lite"/>
    </source>
</evidence>
<comment type="caution">
    <text evidence="3">The sequence shown here is derived from an EMBL/GenBank/DDBJ whole genome shotgun (WGS) entry which is preliminary data.</text>
</comment>
<feature type="transmembrane region" description="Helical" evidence="2">
    <location>
        <begin position="89"/>
        <end position="106"/>
    </location>
</feature>
<organism evidence="3 4">
    <name type="scientific">Dactylosporangium maewongense</name>
    <dbReference type="NCBI Taxonomy" id="634393"/>
    <lineage>
        <taxon>Bacteria</taxon>
        <taxon>Bacillati</taxon>
        <taxon>Actinomycetota</taxon>
        <taxon>Actinomycetes</taxon>
        <taxon>Micromonosporales</taxon>
        <taxon>Micromonosporaceae</taxon>
        <taxon>Dactylosporangium</taxon>
    </lineage>
</organism>
<keyword evidence="2" id="KW-1133">Transmembrane helix</keyword>
<name>A0ABP4P2Z1_9ACTN</name>
<evidence type="ECO:0000313" key="3">
    <source>
        <dbReference type="EMBL" id="GAA1570608.1"/>
    </source>
</evidence>